<dbReference type="PANTHER" id="PTHR47942:SF7">
    <property type="entry name" value="OS02G0711100 PROTEIN"/>
    <property type="match status" value="1"/>
</dbReference>
<name>A0A2Z6NNA1_TRISU</name>
<feature type="repeat" description="PPR" evidence="2">
    <location>
        <begin position="185"/>
        <end position="219"/>
    </location>
</feature>
<keyword evidence="4" id="KW-1185">Reference proteome</keyword>
<keyword evidence="1" id="KW-0677">Repeat</keyword>
<evidence type="ECO:0000256" key="1">
    <source>
        <dbReference type="ARBA" id="ARBA00022737"/>
    </source>
</evidence>
<dbReference type="PROSITE" id="PS51375">
    <property type="entry name" value="PPR"/>
    <property type="match status" value="1"/>
</dbReference>
<evidence type="ECO:0000256" key="2">
    <source>
        <dbReference type="PROSITE-ProRule" id="PRU00708"/>
    </source>
</evidence>
<protein>
    <recommendedName>
        <fullName evidence="5">Pentatricopeptide repeat-containing protein</fullName>
    </recommendedName>
</protein>
<evidence type="ECO:0008006" key="5">
    <source>
        <dbReference type="Google" id="ProtNLM"/>
    </source>
</evidence>
<dbReference type="AlphaFoldDB" id="A0A2Z6NNA1"/>
<dbReference type="OrthoDB" id="1911504at2759"/>
<organism evidence="3 4">
    <name type="scientific">Trifolium subterraneum</name>
    <name type="common">Subterranean clover</name>
    <dbReference type="NCBI Taxonomy" id="3900"/>
    <lineage>
        <taxon>Eukaryota</taxon>
        <taxon>Viridiplantae</taxon>
        <taxon>Streptophyta</taxon>
        <taxon>Embryophyta</taxon>
        <taxon>Tracheophyta</taxon>
        <taxon>Spermatophyta</taxon>
        <taxon>Magnoliopsida</taxon>
        <taxon>eudicotyledons</taxon>
        <taxon>Gunneridae</taxon>
        <taxon>Pentapetalae</taxon>
        <taxon>rosids</taxon>
        <taxon>fabids</taxon>
        <taxon>Fabales</taxon>
        <taxon>Fabaceae</taxon>
        <taxon>Papilionoideae</taxon>
        <taxon>50 kb inversion clade</taxon>
        <taxon>NPAAA clade</taxon>
        <taxon>Hologalegina</taxon>
        <taxon>IRL clade</taxon>
        <taxon>Trifolieae</taxon>
        <taxon>Trifolium</taxon>
    </lineage>
</organism>
<dbReference type="PANTHER" id="PTHR47942">
    <property type="entry name" value="TETRATRICOPEPTIDE REPEAT (TPR)-LIKE SUPERFAMILY PROTEIN-RELATED"/>
    <property type="match status" value="1"/>
</dbReference>
<dbReference type="InterPro" id="IPR002885">
    <property type="entry name" value="PPR_rpt"/>
</dbReference>
<dbReference type="Proteomes" id="UP000242715">
    <property type="component" value="Unassembled WGS sequence"/>
</dbReference>
<proteinExistence type="predicted"/>
<dbReference type="InterPro" id="IPR011990">
    <property type="entry name" value="TPR-like_helical_dom_sf"/>
</dbReference>
<accession>A0A2Z6NNA1</accession>
<evidence type="ECO:0000313" key="4">
    <source>
        <dbReference type="Proteomes" id="UP000242715"/>
    </source>
</evidence>
<dbReference type="Gene3D" id="1.25.40.10">
    <property type="entry name" value="Tetratricopeptide repeat domain"/>
    <property type="match status" value="2"/>
</dbReference>
<gene>
    <name evidence="3" type="ORF">TSUD_277390</name>
</gene>
<evidence type="ECO:0000313" key="3">
    <source>
        <dbReference type="EMBL" id="GAU37365.1"/>
    </source>
</evidence>
<dbReference type="EMBL" id="DF973668">
    <property type="protein sequence ID" value="GAU37365.1"/>
    <property type="molecule type" value="Genomic_DNA"/>
</dbReference>
<reference evidence="4" key="1">
    <citation type="journal article" date="2017" name="Front. Plant Sci.">
        <title>Climate Clever Clovers: New Paradigm to Reduce the Environmental Footprint of Ruminants by Breeding Low Methanogenic Forages Utilizing Haplotype Variation.</title>
        <authorList>
            <person name="Kaur P."/>
            <person name="Appels R."/>
            <person name="Bayer P.E."/>
            <person name="Keeble-Gagnere G."/>
            <person name="Wang J."/>
            <person name="Hirakawa H."/>
            <person name="Shirasawa K."/>
            <person name="Vercoe P."/>
            <person name="Stefanova K."/>
            <person name="Durmic Z."/>
            <person name="Nichols P."/>
            <person name="Revell C."/>
            <person name="Isobe S.N."/>
            <person name="Edwards D."/>
            <person name="Erskine W."/>
        </authorList>
    </citation>
    <scope>NUCLEOTIDE SEQUENCE [LARGE SCALE GENOMIC DNA]</scope>
    <source>
        <strain evidence="4">cv. Daliak</strain>
    </source>
</reference>
<sequence length="252" mass="28455">MSHHKTLNKSSNSDIGSRLRRLSSSIGPVTVSTTTTLLTLGICYVNVGRIVDALRTFEVMDDYDCVRDVILLNSLMSAICGSGRVIEACNYLQTAKKFVRPDYDTYSILMGCYPGIRFFGIVLDECVRVNDIRRVEFFWEIMLGKTKLQPTTAMCSSMIAIHCYHGDNDAMNMLDGMVYKGDFLNSFTYNLLFRFLIKGKKLWEASKMFTEMVLNGRVLDQLNCDVAVRVYLDNGDSVMAINCLGMFGRELP</sequence>
<dbReference type="Pfam" id="PF01535">
    <property type="entry name" value="PPR"/>
    <property type="match status" value="1"/>
</dbReference>
<dbReference type="InterPro" id="IPR051222">
    <property type="entry name" value="PPR/CCM1_RNA-binding"/>
</dbReference>